<dbReference type="GO" id="GO:0005737">
    <property type="term" value="C:cytoplasm"/>
    <property type="evidence" value="ECO:0007669"/>
    <property type="project" value="InterPro"/>
</dbReference>
<dbReference type="InterPro" id="IPR007320">
    <property type="entry name" value="PDCD2_C"/>
</dbReference>
<feature type="domain" description="Programmed cell death protein 2 C-terminal" evidence="1">
    <location>
        <begin position="218"/>
        <end position="384"/>
    </location>
</feature>
<dbReference type="GO" id="GO:0030490">
    <property type="term" value="P:maturation of SSU-rRNA"/>
    <property type="evidence" value="ECO:0007669"/>
    <property type="project" value="TreeGrafter"/>
</dbReference>
<dbReference type="AlphaFoldDB" id="A0A9P5X5C8"/>
<keyword evidence="3" id="KW-1185">Reference proteome</keyword>
<dbReference type="EMBL" id="MU151448">
    <property type="protein sequence ID" value="KAF9443666.1"/>
    <property type="molecule type" value="Genomic_DNA"/>
</dbReference>
<dbReference type="OrthoDB" id="443682at2759"/>
<organism evidence="2 3">
    <name type="scientific">Macrolepiota fuliginosa MF-IS2</name>
    <dbReference type="NCBI Taxonomy" id="1400762"/>
    <lineage>
        <taxon>Eukaryota</taxon>
        <taxon>Fungi</taxon>
        <taxon>Dikarya</taxon>
        <taxon>Basidiomycota</taxon>
        <taxon>Agaricomycotina</taxon>
        <taxon>Agaricomycetes</taxon>
        <taxon>Agaricomycetidae</taxon>
        <taxon>Agaricales</taxon>
        <taxon>Agaricineae</taxon>
        <taxon>Agaricaceae</taxon>
        <taxon>Macrolepiota</taxon>
    </lineage>
</organism>
<proteinExistence type="predicted"/>
<evidence type="ECO:0000259" key="1">
    <source>
        <dbReference type="Pfam" id="PF04194"/>
    </source>
</evidence>
<evidence type="ECO:0000313" key="2">
    <source>
        <dbReference type="EMBL" id="KAF9443666.1"/>
    </source>
</evidence>
<reference evidence="2" key="1">
    <citation type="submission" date="2020-11" db="EMBL/GenBank/DDBJ databases">
        <authorList>
            <consortium name="DOE Joint Genome Institute"/>
            <person name="Ahrendt S."/>
            <person name="Riley R."/>
            <person name="Andreopoulos W."/>
            <person name="Labutti K."/>
            <person name="Pangilinan J."/>
            <person name="Ruiz-Duenas F.J."/>
            <person name="Barrasa J.M."/>
            <person name="Sanchez-Garcia M."/>
            <person name="Camarero S."/>
            <person name="Miyauchi S."/>
            <person name="Serrano A."/>
            <person name="Linde D."/>
            <person name="Babiker R."/>
            <person name="Drula E."/>
            <person name="Ayuso-Fernandez I."/>
            <person name="Pacheco R."/>
            <person name="Padilla G."/>
            <person name="Ferreira P."/>
            <person name="Barriuso J."/>
            <person name="Kellner H."/>
            <person name="Castanera R."/>
            <person name="Alfaro M."/>
            <person name="Ramirez L."/>
            <person name="Pisabarro A.G."/>
            <person name="Kuo A."/>
            <person name="Tritt A."/>
            <person name="Lipzen A."/>
            <person name="He G."/>
            <person name="Yan M."/>
            <person name="Ng V."/>
            <person name="Cullen D."/>
            <person name="Martin F."/>
            <person name="Rosso M.-N."/>
            <person name="Henrissat B."/>
            <person name="Hibbett D."/>
            <person name="Martinez A.T."/>
            <person name="Grigoriev I.V."/>
        </authorList>
    </citation>
    <scope>NUCLEOTIDE SEQUENCE</scope>
    <source>
        <strain evidence="2">MF-IS2</strain>
    </source>
</reference>
<dbReference type="Proteomes" id="UP000807342">
    <property type="component" value="Unassembled WGS sequence"/>
</dbReference>
<evidence type="ECO:0000313" key="3">
    <source>
        <dbReference type="Proteomes" id="UP000807342"/>
    </source>
</evidence>
<protein>
    <recommendedName>
        <fullName evidence="1">Programmed cell death protein 2 C-terminal domain-containing protein</fullName>
    </recommendedName>
</protein>
<sequence length="386" mass="42937">MQLLLQIWCPFEDSPMDRALYVWGCLRGSCQKKDGSIRAWRGLRFNEKYAAKLENKLMKKRERERAKAEAAATEEAKKAVPKTNPFAISASTADTSSNPFGLGDQIFGSAPISSAARPTVLESQDLETTFSNDEDSDNESDTSEQSLTIALAATTLDDSTWKAAPAYAPLYLSTASEYLPPLPKAKLPANVQILDPDTRDKNDPTWTSEAYENSLEIDNVFDRFAKRVAHESEQCLRYELKGTPLPFANDTVFDKLFPEPKSNITTVSKATFNVSPPAKRTYSPSTSGLIPPCPVCKAPRAFECQLMPNLINVLKALQDKPEDPKKQTEEERRKAVAQALKGGDGMSWGTAMIFSCEKDCCISTEGQVKEQRECWREEVVLIQWDA</sequence>
<dbReference type="PANTHER" id="PTHR47524:SF1">
    <property type="entry name" value="20S RRNA ACCUMULATION PROTEIN 4"/>
    <property type="match status" value="1"/>
</dbReference>
<name>A0A9P5X5C8_9AGAR</name>
<dbReference type="Pfam" id="PF04194">
    <property type="entry name" value="PDCD2_C"/>
    <property type="match status" value="1"/>
</dbReference>
<accession>A0A9P5X5C8</accession>
<gene>
    <name evidence="2" type="ORF">P691DRAFT_808479</name>
</gene>
<dbReference type="PANTHER" id="PTHR47524">
    <property type="entry name" value="20S RRNA ACCUMULATION PROTEIN 4"/>
    <property type="match status" value="1"/>
</dbReference>
<comment type="caution">
    <text evidence="2">The sequence shown here is derived from an EMBL/GenBank/DDBJ whole genome shotgun (WGS) entry which is preliminary data.</text>
</comment>